<feature type="compositionally biased region" description="Basic and acidic residues" evidence="8">
    <location>
        <begin position="740"/>
        <end position="754"/>
    </location>
</feature>
<gene>
    <name evidence="9" type="ORF">PoMZ_00471</name>
</gene>
<evidence type="ECO:0000256" key="3">
    <source>
        <dbReference type="ARBA" id="ARBA00022448"/>
    </source>
</evidence>
<dbReference type="OMA" id="PRRDNEY"/>
<evidence type="ECO:0000256" key="8">
    <source>
        <dbReference type="SAM" id="MobiDB-lite"/>
    </source>
</evidence>
<dbReference type="GO" id="GO:0051094">
    <property type="term" value="P:positive regulation of developmental process"/>
    <property type="evidence" value="ECO:0007669"/>
    <property type="project" value="UniProtKB-ARBA"/>
</dbReference>
<dbReference type="InterPro" id="IPR008984">
    <property type="entry name" value="SMAD_FHA_dom_sf"/>
</dbReference>
<dbReference type="SMART" id="SM00220">
    <property type="entry name" value="S_TKc"/>
    <property type="match status" value="1"/>
</dbReference>
<evidence type="ECO:0000256" key="4">
    <source>
        <dbReference type="ARBA" id="ARBA00022741"/>
    </source>
</evidence>
<dbReference type="SMART" id="SM00240">
    <property type="entry name" value="FHA"/>
    <property type="match status" value="1"/>
</dbReference>
<dbReference type="InterPro" id="IPR045269">
    <property type="entry name" value="Atg1-like"/>
</dbReference>
<feature type="compositionally biased region" description="Polar residues" evidence="8">
    <location>
        <begin position="579"/>
        <end position="596"/>
    </location>
</feature>
<evidence type="ECO:0000256" key="6">
    <source>
        <dbReference type="ARBA" id="ARBA00023006"/>
    </source>
</evidence>
<evidence type="ECO:0000256" key="2">
    <source>
        <dbReference type="ARBA" id="ARBA00005575"/>
    </source>
</evidence>
<dbReference type="Pfam" id="PF00498">
    <property type="entry name" value="FHA"/>
    <property type="match status" value="1"/>
</dbReference>
<dbReference type="PROSITE" id="PS00107">
    <property type="entry name" value="PROTEIN_KINASE_ATP"/>
    <property type="match status" value="1"/>
</dbReference>
<accession>A0A4P7N092</accession>
<dbReference type="GO" id="GO:0034045">
    <property type="term" value="C:phagophore assembly site membrane"/>
    <property type="evidence" value="ECO:0007669"/>
    <property type="project" value="UniProtKB-SubCell"/>
</dbReference>
<sequence>MDYDEDSQPTQATQTLVDPRRLGKQNSGFSDEEIADIICILYPKSENARRAVVALERDNSKHLVSRPTDNSSNVDYLFDDDPAQFGLATAVSGSHVIALKLSATTKDPAQGFTFGRHSGRCDICFTHDPHKRLSNIHFRIFLNEYGVLMLEDTSTNGTVVDEVLLKKSKPERCETKRTLSNGSQIKVLLHNNANDLVFLVQVPRREGQHEVDFRRNILVHKQRVQALADEEAATMVPGPAGGPPVLFPREAWGTDQRPRRHLQHEATVDSDERLPREWTGSDRYNRVGQIGKGAFATVHKVTSKYDGRPYAAKELDKRRFMKDGVLDQKVDNEMKIMRSVAHPNIVRYVDHLEWENRLLIIIMEYIPLGDLGGHVQRYGPLTERLAIATAKQLSSALGYLHTHNITHRDVKPDNILIHSRDNDTFTVKLTDFGLSKMVDNEQTFLRTFCGTLLYCAPEVYSEYLDYDEYGIRRPHQRRQHIGQRYDHAVDLYSLGGVLYYSLTGRPPFPADNGAGYAALLNTIMTQPLNIAPLEAVRLSHQGINCLQWMLWRRPEQRATVQQVENHEWLGGNLMGFSQNDAGNTSEELGQKASQLSLVDARQRSDPLSDDEFIDEDDEMMDMDRASSRTWSENASENRTFGRQAPRLFGEVGVSALGSSGVIPENRLNLSLGEGINFEDSDVIRDSFSSALTGNHVEDDPGLQPHAAAQVTNQCAFEENTAVDCFVANSQASENSANYEASREDIQPSRTGHDLGTSKRLLALDSSDENPGQAKPSFKRIRSDTAYDEALITSVPPLAFLASGRQINNPVAKSTFWAANDRTTWHLNYPEMTQLQHDAFVHASKSRGEEFGPGSSLWKLAMEFFPPSSGNIPAPDAQNLRPEGLGGRQDKESSPITDDSHSKGNSRGMSGLVVPVTDKRLAATFESAPGSLVENIAVPVEETFVSFGRADDNTNAYGFKKEVKVPKYAFKLILWRPGFDPSRNFRPWTCVRDADKAHFYIATKATNGIRVNDFVIPSHDHRNPTTACRHWARLYNGDTVTIWGDDQQQAKLRFRCFLTGSQEPRAQDDWPAALVSESDAVKLDEACTKAERRFPKFMEDDRINSAERQDQQRRELNVELERKRSEVFYQRRDEVVKALTQLRRETTQSSDSWGLTHAQLPLAGASRRAYVGTKSP</sequence>
<dbReference type="Proteomes" id="UP000294847">
    <property type="component" value="Chromosome 2"/>
</dbReference>
<evidence type="ECO:0000256" key="5">
    <source>
        <dbReference type="ARBA" id="ARBA00022840"/>
    </source>
</evidence>
<keyword evidence="6" id="KW-0072">Autophagy</keyword>
<dbReference type="PROSITE" id="PS00108">
    <property type="entry name" value="PROTEIN_KINASE_ST"/>
    <property type="match status" value="1"/>
</dbReference>
<feature type="region of interest" description="Disordered" evidence="8">
    <location>
        <begin position="870"/>
        <end position="909"/>
    </location>
</feature>
<dbReference type="PANTHER" id="PTHR24348">
    <property type="entry name" value="SERINE/THREONINE-PROTEIN KINASE UNC-51-RELATED"/>
    <property type="match status" value="1"/>
</dbReference>
<dbReference type="GO" id="GO:0004674">
    <property type="term" value="F:protein serine/threonine kinase activity"/>
    <property type="evidence" value="ECO:0007669"/>
    <property type="project" value="InterPro"/>
</dbReference>
<dbReference type="EMBL" id="CP034205">
    <property type="protein sequence ID" value="QBZ55573.1"/>
    <property type="molecule type" value="Genomic_DNA"/>
</dbReference>
<keyword evidence="3" id="KW-0813">Transport</keyword>
<feature type="region of interest" description="Disordered" evidence="8">
    <location>
        <begin position="733"/>
        <end position="754"/>
    </location>
</feature>
<keyword evidence="5" id="KW-0067">ATP-binding</keyword>
<evidence type="ECO:0000313" key="10">
    <source>
        <dbReference type="Proteomes" id="UP000294847"/>
    </source>
</evidence>
<evidence type="ECO:0000256" key="1">
    <source>
        <dbReference type="ARBA" id="ARBA00004623"/>
    </source>
</evidence>
<comment type="similarity">
    <text evidence="2">Belongs to the protein kinase superfamily. CAMK Ser/Thr protein kinase family. CHEK2 subfamily.</text>
</comment>
<dbReference type="SUPFAM" id="SSF56112">
    <property type="entry name" value="Protein kinase-like (PK-like)"/>
    <property type="match status" value="1"/>
</dbReference>
<organism evidence="9 10">
    <name type="scientific">Pyricularia oryzae</name>
    <name type="common">Rice blast fungus</name>
    <name type="synonym">Magnaporthe oryzae</name>
    <dbReference type="NCBI Taxonomy" id="318829"/>
    <lineage>
        <taxon>Eukaryota</taxon>
        <taxon>Fungi</taxon>
        <taxon>Dikarya</taxon>
        <taxon>Ascomycota</taxon>
        <taxon>Pezizomycotina</taxon>
        <taxon>Sordariomycetes</taxon>
        <taxon>Sordariomycetidae</taxon>
        <taxon>Magnaporthales</taxon>
        <taxon>Pyriculariaceae</taxon>
        <taxon>Pyricularia</taxon>
    </lineage>
</organism>
<dbReference type="SMR" id="A0A4P7N092"/>
<evidence type="ECO:0000313" key="9">
    <source>
        <dbReference type="EMBL" id="QBZ55573.1"/>
    </source>
</evidence>
<dbReference type="InterPro" id="IPR011009">
    <property type="entry name" value="Kinase-like_dom_sf"/>
</dbReference>
<dbReference type="SUPFAM" id="SSF49879">
    <property type="entry name" value="SMAD/FHA domain"/>
    <property type="match status" value="1"/>
</dbReference>
<dbReference type="InterPro" id="IPR000719">
    <property type="entry name" value="Prot_kinase_dom"/>
</dbReference>
<feature type="compositionally biased region" description="Basic and acidic residues" evidence="8">
    <location>
        <begin position="887"/>
        <end position="901"/>
    </location>
</feature>
<dbReference type="PROSITE" id="PS50006">
    <property type="entry name" value="FHA_DOMAIN"/>
    <property type="match status" value="1"/>
</dbReference>
<evidence type="ECO:0000256" key="7">
    <source>
        <dbReference type="ARBA" id="ARBA00030237"/>
    </source>
</evidence>
<feature type="region of interest" description="Disordered" evidence="8">
    <location>
        <begin position="1"/>
        <end position="27"/>
    </location>
</feature>
<feature type="region of interest" description="Disordered" evidence="8">
    <location>
        <begin position="579"/>
        <end position="612"/>
    </location>
</feature>
<dbReference type="FunFam" id="3.30.200.20:FF:000470">
    <property type="entry name" value="Serine/threonine-protein kinase RAD53"/>
    <property type="match status" value="1"/>
</dbReference>
<comment type="subcellular location">
    <subcellularLocation>
        <location evidence="1">Preautophagosomal structure membrane</location>
        <topology evidence="1">Peripheral membrane protein</topology>
    </subcellularLocation>
</comment>
<dbReference type="Pfam" id="PF00069">
    <property type="entry name" value="Pkinase"/>
    <property type="match status" value="1"/>
</dbReference>
<dbReference type="Gene3D" id="1.10.510.10">
    <property type="entry name" value="Transferase(Phosphotransferase) domain 1"/>
    <property type="match status" value="1"/>
</dbReference>
<name>A0A4P7N092_PYROR</name>
<protein>
    <recommendedName>
        <fullName evidence="7">Autophagy-related protein 1</fullName>
    </recommendedName>
</protein>
<dbReference type="InterPro" id="IPR017441">
    <property type="entry name" value="Protein_kinase_ATP_BS"/>
</dbReference>
<dbReference type="PANTHER" id="PTHR24348:SF68">
    <property type="entry name" value="SERINE_THREONINE-PROTEIN KINASE ATG1C"/>
    <property type="match status" value="1"/>
</dbReference>
<dbReference type="GO" id="GO:0010506">
    <property type="term" value="P:regulation of autophagy"/>
    <property type="evidence" value="ECO:0007669"/>
    <property type="project" value="InterPro"/>
</dbReference>
<dbReference type="GO" id="GO:0005524">
    <property type="term" value="F:ATP binding"/>
    <property type="evidence" value="ECO:0007669"/>
    <property type="project" value="UniProtKB-UniRule"/>
</dbReference>
<proteinExistence type="inferred from homology"/>
<dbReference type="PROSITE" id="PS50011">
    <property type="entry name" value="PROTEIN_KINASE_DOM"/>
    <property type="match status" value="1"/>
</dbReference>
<dbReference type="InterPro" id="IPR008271">
    <property type="entry name" value="Ser/Thr_kinase_AS"/>
</dbReference>
<dbReference type="InterPro" id="IPR000253">
    <property type="entry name" value="FHA_dom"/>
</dbReference>
<dbReference type="AlphaFoldDB" id="A0A4P7N092"/>
<dbReference type="GO" id="GO:0006914">
    <property type="term" value="P:autophagy"/>
    <property type="evidence" value="ECO:0007669"/>
    <property type="project" value="UniProtKB-KW"/>
</dbReference>
<reference evidence="9 10" key="1">
    <citation type="journal article" date="2019" name="Mol. Biol. Evol.">
        <title>Blast fungal genomes show frequent chromosomal changes, gene gains and losses, and effector gene turnover.</title>
        <authorList>
            <person name="Gomez Luciano L.B."/>
            <person name="Jason Tsai I."/>
            <person name="Chuma I."/>
            <person name="Tosa Y."/>
            <person name="Chen Y.H."/>
            <person name="Li J.Y."/>
            <person name="Li M.Y."/>
            <person name="Jade Lu M.Y."/>
            <person name="Nakayashiki H."/>
            <person name="Li W.H."/>
        </authorList>
    </citation>
    <scope>NUCLEOTIDE SEQUENCE [LARGE SCALE GENOMIC DNA]</scope>
    <source>
        <strain evidence="9">MZ5-1-6</strain>
    </source>
</reference>
<keyword evidence="4" id="KW-0547">Nucleotide-binding</keyword>
<dbReference type="Gene3D" id="2.60.200.20">
    <property type="match status" value="1"/>
</dbReference>